<evidence type="ECO:0000259" key="15">
    <source>
        <dbReference type="Pfam" id="PF00408"/>
    </source>
</evidence>
<dbReference type="InterPro" id="IPR049023">
    <property type="entry name" value="AMG1_II"/>
</dbReference>
<dbReference type="VEuPathDB" id="FungiDB:H257_11151"/>
<gene>
    <name evidence="19" type="ORF">H257_11151</name>
</gene>
<dbReference type="OrthoDB" id="1928at2759"/>
<comment type="catalytic activity">
    <reaction evidence="1 11">
        <text>N-acetyl-alpha-D-glucosamine 1-phosphate = N-acetyl-D-glucosamine 6-phosphate</text>
        <dbReference type="Rhea" id="RHEA:23804"/>
        <dbReference type="ChEBI" id="CHEBI:57513"/>
        <dbReference type="ChEBI" id="CHEBI:57776"/>
        <dbReference type="EC" id="5.4.2.3"/>
    </reaction>
</comment>
<comment type="similarity">
    <text evidence="3 11">Belongs to the phosphohexose mutase family.</text>
</comment>
<keyword evidence="6 11" id="KW-0479">Metal-binding</keyword>
<feature type="active site" description="Phosphoserine intermediate" evidence="12">
    <location>
        <position position="105"/>
    </location>
</feature>
<evidence type="ECO:0000256" key="8">
    <source>
        <dbReference type="ARBA" id="ARBA00023235"/>
    </source>
</evidence>
<dbReference type="InterPro" id="IPR016657">
    <property type="entry name" value="PAGM"/>
</dbReference>
<dbReference type="Gene3D" id="3.30.310.50">
    <property type="entry name" value="Alpha-D-phosphohexomutase, C-terminal domain"/>
    <property type="match status" value="1"/>
</dbReference>
<feature type="binding site" evidence="14">
    <location>
        <position position="326"/>
    </location>
    <ligand>
        <name>Mg(2+)</name>
        <dbReference type="ChEBI" id="CHEBI:18420"/>
    </ligand>
</feature>
<feature type="domain" description="Phosphoacetylglucosamine mutase AMG1" evidence="17">
    <location>
        <begin position="343"/>
        <end position="482"/>
    </location>
</feature>
<proteinExistence type="inferred from homology"/>
<keyword evidence="8 11" id="KW-0413">Isomerase</keyword>
<dbReference type="AlphaFoldDB" id="W4G4H9"/>
<dbReference type="GO" id="GO:0004610">
    <property type="term" value="F:phosphoacetylglucosamine mutase activity"/>
    <property type="evidence" value="ECO:0007669"/>
    <property type="project" value="UniProtKB-UniRule"/>
</dbReference>
<evidence type="ECO:0000256" key="13">
    <source>
        <dbReference type="PIRSR" id="PIRSR016408-2"/>
    </source>
</evidence>
<dbReference type="InterPro" id="IPR005843">
    <property type="entry name" value="A-D-PHexomutase_C"/>
</dbReference>
<evidence type="ECO:0000259" key="16">
    <source>
        <dbReference type="Pfam" id="PF02878"/>
    </source>
</evidence>
<dbReference type="STRING" id="112090.W4G4H9"/>
<evidence type="ECO:0000256" key="12">
    <source>
        <dbReference type="PIRSR" id="PIRSR016408-1"/>
    </source>
</evidence>
<dbReference type="InterPro" id="IPR036900">
    <property type="entry name" value="A-D-PHexomutase_C_sf"/>
</dbReference>
<dbReference type="PIRSF" id="PIRSF016408">
    <property type="entry name" value="PAGM"/>
    <property type="match status" value="1"/>
</dbReference>
<evidence type="ECO:0000256" key="14">
    <source>
        <dbReference type="PIRSR" id="PIRSR016408-3"/>
    </source>
</evidence>
<evidence type="ECO:0000256" key="2">
    <source>
        <dbReference type="ARBA" id="ARBA00004865"/>
    </source>
</evidence>
<evidence type="ECO:0000256" key="7">
    <source>
        <dbReference type="ARBA" id="ARBA00022842"/>
    </source>
</evidence>
<keyword evidence="5" id="KW-0597">Phosphoprotein</keyword>
<feature type="binding site" evidence="13">
    <location>
        <begin position="416"/>
        <end position="418"/>
    </location>
    <ligand>
        <name>substrate</name>
    </ligand>
</feature>
<name>W4G4H9_APHAT</name>
<dbReference type="GO" id="GO:0005975">
    <property type="term" value="P:carbohydrate metabolic process"/>
    <property type="evidence" value="ECO:0007669"/>
    <property type="project" value="InterPro"/>
</dbReference>
<dbReference type="InterPro" id="IPR049022">
    <property type="entry name" value="AMG1_III"/>
</dbReference>
<dbReference type="FunFam" id="3.40.120.10:FF:000038">
    <property type="entry name" value="Phosphoacetylglucosamine mutase"/>
    <property type="match status" value="1"/>
</dbReference>
<dbReference type="PANTHER" id="PTHR45955">
    <property type="entry name" value="PHOSPHOACETYLGLUCOSAMINE MUTASE"/>
    <property type="match status" value="1"/>
</dbReference>
<dbReference type="GO" id="GO:0006048">
    <property type="term" value="P:UDP-N-acetylglucosamine biosynthetic process"/>
    <property type="evidence" value="ECO:0007669"/>
    <property type="project" value="UniProtKB-UniRule"/>
</dbReference>
<dbReference type="GeneID" id="20813147"/>
<accession>W4G4H9</accession>
<dbReference type="EMBL" id="KI913145">
    <property type="protein sequence ID" value="ETV74186.1"/>
    <property type="molecule type" value="Genomic_DNA"/>
</dbReference>
<dbReference type="GO" id="GO:0046872">
    <property type="term" value="F:metal ion binding"/>
    <property type="evidence" value="ECO:0007669"/>
    <property type="project" value="UniProtKB-KW"/>
</dbReference>
<feature type="binding site" evidence="13">
    <location>
        <position position="553"/>
    </location>
    <ligand>
        <name>substrate</name>
    </ligand>
</feature>
<dbReference type="FunFam" id="3.30.310.50:FF:000003">
    <property type="entry name" value="Phosphoacetylglucosamine mutase"/>
    <property type="match status" value="1"/>
</dbReference>
<feature type="binding site" evidence="14">
    <location>
        <position position="324"/>
    </location>
    <ligand>
        <name>Mg(2+)</name>
        <dbReference type="ChEBI" id="CHEBI:18420"/>
    </ligand>
</feature>
<evidence type="ECO:0000259" key="17">
    <source>
        <dbReference type="Pfam" id="PF21404"/>
    </source>
</evidence>
<feature type="binding site" evidence="13">
    <location>
        <begin position="544"/>
        <end position="548"/>
    </location>
    <ligand>
        <name>substrate</name>
    </ligand>
</feature>
<dbReference type="SUPFAM" id="SSF55957">
    <property type="entry name" value="Phosphoglucomutase, C-terminal domain"/>
    <property type="match status" value="1"/>
</dbReference>
<dbReference type="PANTHER" id="PTHR45955:SF1">
    <property type="entry name" value="PHOSPHOACETYLGLUCOSAMINE MUTASE"/>
    <property type="match status" value="1"/>
</dbReference>
<evidence type="ECO:0000256" key="1">
    <source>
        <dbReference type="ARBA" id="ARBA00000558"/>
    </source>
</evidence>
<evidence type="ECO:0000256" key="11">
    <source>
        <dbReference type="PIRNR" id="PIRNR016408"/>
    </source>
</evidence>
<dbReference type="SUPFAM" id="SSF53738">
    <property type="entry name" value="Phosphoglucomutase, first 3 domains"/>
    <property type="match status" value="4"/>
</dbReference>
<feature type="domain" description="Alpha-D-phosphohexomutase C-terminal" evidence="15">
    <location>
        <begin position="512"/>
        <end position="573"/>
    </location>
</feature>
<dbReference type="EC" id="5.4.2.3" evidence="4 11"/>
<evidence type="ECO:0000256" key="10">
    <source>
        <dbReference type="ARBA" id="ARBA00032065"/>
    </source>
</evidence>
<dbReference type="CDD" id="cd03086">
    <property type="entry name" value="PGM3"/>
    <property type="match status" value="1"/>
</dbReference>
<reference evidence="19" key="1">
    <citation type="submission" date="2013-12" db="EMBL/GenBank/DDBJ databases">
        <title>The Genome Sequence of Aphanomyces astaci APO3.</title>
        <authorList>
            <consortium name="The Broad Institute Genomics Platform"/>
            <person name="Russ C."/>
            <person name="Tyler B."/>
            <person name="van West P."/>
            <person name="Dieguez-Uribeondo J."/>
            <person name="Young S.K."/>
            <person name="Zeng Q."/>
            <person name="Gargeya S."/>
            <person name="Fitzgerald M."/>
            <person name="Abouelleil A."/>
            <person name="Alvarado L."/>
            <person name="Chapman S.B."/>
            <person name="Gainer-Dewar J."/>
            <person name="Goldberg J."/>
            <person name="Griggs A."/>
            <person name="Gujja S."/>
            <person name="Hansen M."/>
            <person name="Howarth C."/>
            <person name="Imamovic A."/>
            <person name="Ireland A."/>
            <person name="Larimer J."/>
            <person name="McCowan C."/>
            <person name="Murphy C."/>
            <person name="Pearson M."/>
            <person name="Poon T.W."/>
            <person name="Priest M."/>
            <person name="Roberts A."/>
            <person name="Saif S."/>
            <person name="Shea T."/>
            <person name="Sykes S."/>
            <person name="Wortman J."/>
            <person name="Nusbaum C."/>
            <person name="Birren B."/>
        </authorList>
    </citation>
    <scope>NUCLEOTIDE SEQUENCE [LARGE SCALE GENOMIC DNA]</scope>
    <source>
        <strain evidence="19">APO3</strain>
    </source>
</reference>
<feature type="domain" description="Alpha-D-phosphohexomutase alpha/beta/alpha" evidence="16">
    <location>
        <begin position="140"/>
        <end position="211"/>
    </location>
</feature>
<dbReference type="Gene3D" id="3.40.120.10">
    <property type="entry name" value="Alpha-D-Glucose-1,6-Bisphosphate, subunit A, domain 3"/>
    <property type="match status" value="3"/>
</dbReference>
<feature type="domain" description="Phosphoacetylglucosamine mutase AMG1" evidence="18">
    <location>
        <begin position="221"/>
        <end position="329"/>
    </location>
</feature>
<evidence type="ECO:0000256" key="9">
    <source>
        <dbReference type="ARBA" id="ARBA00031926"/>
    </source>
</evidence>
<evidence type="ECO:0000256" key="6">
    <source>
        <dbReference type="ARBA" id="ARBA00022723"/>
    </source>
</evidence>
<evidence type="ECO:0000256" key="3">
    <source>
        <dbReference type="ARBA" id="ARBA00010231"/>
    </source>
</evidence>
<evidence type="ECO:0000256" key="4">
    <source>
        <dbReference type="ARBA" id="ARBA00012731"/>
    </source>
</evidence>
<dbReference type="InterPro" id="IPR016055">
    <property type="entry name" value="A-D-PHexomutase_a/b/a-I/II/III"/>
</dbReference>
<dbReference type="UniPathway" id="UPA00113">
    <property type="reaction ID" value="UER00530"/>
</dbReference>
<organism evidence="19">
    <name type="scientific">Aphanomyces astaci</name>
    <name type="common">Crayfish plague agent</name>
    <dbReference type="NCBI Taxonomy" id="112090"/>
    <lineage>
        <taxon>Eukaryota</taxon>
        <taxon>Sar</taxon>
        <taxon>Stramenopiles</taxon>
        <taxon>Oomycota</taxon>
        <taxon>Saprolegniomycetes</taxon>
        <taxon>Saprolegniales</taxon>
        <taxon>Verrucalvaceae</taxon>
        <taxon>Aphanomyces</taxon>
    </lineage>
</organism>
<dbReference type="InterPro" id="IPR005844">
    <property type="entry name" value="A-D-PHexomutase_a/b/a-I"/>
</dbReference>
<dbReference type="Pfam" id="PF21405">
    <property type="entry name" value="AMG1_II"/>
    <property type="match status" value="1"/>
</dbReference>
<dbReference type="Pfam" id="PF00408">
    <property type="entry name" value="PGM_PMM_IV"/>
    <property type="match status" value="1"/>
</dbReference>
<evidence type="ECO:0000313" key="19">
    <source>
        <dbReference type="EMBL" id="ETV74186.1"/>
    </source>
</evidence>
<feature type="domain" description="Alpha-D-phosphohexomutase alpha/beta/alpha" evidence="16">
    <location>
        <begin position="95"/>
        <end position="137"/>
    </location>
</feature>
<feature type="binding site" description="via phosphate group" evidence="14">
    <location>
        <position position="105"/>
    </location>
    <ligand>
        <name>Mg(2+)</name>
        <dbReference type="ChEBI" id="CHEBI:18420"/>
    </ligand>
</feature>
<dbReference type="RefSeq" id="XP_009836292.1">
    <property type="nucleotide sequence ID" value="XM_009837990.1"/>
</dbReference>
<keyword evidence="7 11" id="KW-0460">Magnesium</keyword>
<sequence length="591" mass="63571">MSTASAATPAAVAVAAPPAAPAATTTTPAPINTSSSILEKHPRLMDELPKHAKPAALANKVLAYGTAGFRDNADILGSTFHRMGMLAVLRSKKEHKITGLMVTASHNAAPDNGVKLVDPDGGMLSQSWEKYAQQLANAPTEKVVEALDSIVRAEKIDLDQPGNIFIAKDTRVSSEHLSELAREGALLVGGNVLDFGLQTTPQLHHYVRMWNFEQYNKGDWASETGYYNMLVDAFKQLTSGVDPKKLELRTPLYVDCAHGVGAPQLSKLAKELGDLLHVEIRNTPADGQLNHECGAEHVQKGRAPPAGFSRDADRGKRACSLDGDADRVVFHYFDDQGAWHLLDGDKIACLFADFFADKLAVLELDEISLGVVQTAYANGGAHAYLKAKQIPIGLAKTGVKYCHHKAMEFDIGIYFEANGHGTVMVKDHVIDRLQKLETAVDDPKKKAAVSQILAAYQLINQAVGDALSDLLFVEVLLLQQNWTIQHWNAIYNDLPSRQTKVQIADRALVKTTDDETACLAPEALKDAVDALVAAAGPRARAFVRPSGTEDAVRVYAEAQTEAAANDLALRVAQAVHAHAAGVGNAPTAFVA</sequence>
<comment type="pathway">
    <text evidence="2 11">Nucleotide-sugar biosynthesis; UDP-N-acetyl-alpha-D-glucosamine biosynthesis; N-acetyl-alpha-D-glucosamine 1-phosphate from alpha-D-glucosamine 6-phosphate (route I): step 2/2.</text>
</comment>
<protein>
    <recommendedName>
        <fullName evidence="4 11">Phosphoacetylglucosamine mutase</fullName>
        <shortName evidence="11">PAGM</shortName>
        <ecNumber evidence="4 11">5.4.2.3</ecNumber>
    </recommendedName>
    <alternativeName>
        <fullName evidence="10 11">Acetylglucosamine phosphomutase</fullName>
    </alternativeName>
    <alternativeName>
        <fullName evidence="9 11">N-acetylglucosamine-phosphate mutase</fullName>
    </alternativeName>
</protein>
<dbReference type="Pfam" id="PF21404">
    <property type="entry name" value="AMG1_III"/>
    <property type="match status" value="1"/>
</dbReference>
<evidence type="ECO:0000259" key="18">
    <source>
        <dbReference type="Pfam" id="PF21405"/>
    </source>
</evidence>
<dbReference type="Pfam" id="PF02878">
    <property type="entry name" value="PGM_PMM_I"/>
    <property type="match status" value="2"/>
</dbReference>
<comment type="cofactor">
    <cofactor evidence="11 14">
        <name>Mg(2+)</name>
        <dbReference type="ChEBI" id="CHEBI:18420"/>
    </cofactor>
    <text evidence="11 14">Binds 1 Mg(2+) ion per subunit.</text>
</comment>
<evidence type="ECO:0000256" key="5">
    <source>
        <dbReference type="ARBA" id="ARBA00022553"/>
    </source>
</evidence>
<feature type="binding site" evidence="14">
    <location>
        <position position="322"/>
    </location>
    <ligand>
        <name>Mg(2+)</name>
        <dbReference type="ChEBI" id="CHEBI:18420"/>
    </ligand>
</feature>